<accession>A0A225DMX8</accession>
<sequence length="57" mass="5972">MIPLGVPVGSVATPEEWAAQFTGELTSDDGMNPASYPSSGGRAIHLPRSIFHPPRPA</sequence>
<evidence type="ECO:0000256" key="1">
    <source>
        <dbReference type="SAM" id="MobiDB-lite"/>
    </source>
</evidence>
<organism evidence="2 3">
    <name type="scientific">Fimbriiglobus ruber</name>
    <dbReference type="NCBI Taxonomy" id="1908690"/>
    <lineage>
        <taxon>Bacteria</taxon>
        <taxon>Pseudomonadati</taxon>
        <taxon>Planctomycetota</taxon>
        <taxon>Planctomycetia</taxon>
        <taxon>Gemmatales</taxon>
        <taxon>Gemmataceae</taxon>
        <taxon>Fimbriiglobus</taxon>
    </lineage>
</organism>
<evidence type="ECO:0000313" key="3">
    <source>
        <dbReference type="Proteomes" id="UP000214646"/>
    </source>
</evidence>
<evidence type="ECO:0000313" key="2">
    <source>
        <dbReference type="EMBL" id="OWK37765.1"/>
    </source>
</evidence>
<proteinExistence type="predicted"/>
<protein>
    <submittedName>
        <fullName evidence="2">Uncharacterized protein</fullName>
    </submittedName>
</protein>
<dbReference type="Proteomes" id="UP000214646">
    <property type="component" value="Unassembled WGS sequence"/>
</dbReference>
<dbReference type="EMBL" id="NIDE01000014">
    <property type="protein sequence ID" value="OWK37765.1"/>
    <property type="molecule type" value="Genomic_DNA"/>
</dbReference>
<feature type="region of interest" description="Disordered" evidence="1">
    <location>
        <begin position="25"/>
        <end position="57"/>
    </location>
</feature>
<keyword evidence="3" id="KW-1185">Reference proteome</keyword>
<reference evidence="3" key="1">
    <citation type="submission" date="2017-06" db="EMBL/GenBank/DDBJ databases">
        <title>Genome analysis of Fimbriiglobus ruber SP5, the first member of the order Planctomycetales with confirmed chitinolytic capability.</title>
        <authorList>
            <person name="Ravin N.V."/>
            <person name="Rakitin A.L."/>
            <person name="Ivanova A.A."/>
            <person name="Beletsky A.V."/>
            <person name="Kulichevskaya I.S."/>
            <person name="Mardanov A.V."/>
            <person name="Dedysh S.N."/>
        </authorList>
    </citation>
    <scope>NUCLEOTIDE SEQUENCE [LARGE SCALE GENOMIC DNA]</scope>
    <source>
        <strain evidence="3">SP5</strain>
    </source>
</reference>
<comment type="caution">
    <text evidence="2">The sequence shown here is derived from an EMBL/GenBank/DDBJ whole genome shotgun (WGS) entry which is preliminary data.</text>
</comment>
<dbReference type="AlphaFoldDB" id="A0A225DMX8"/>
<name>A0A225DMX8_9BACT</name>
<gene>
    <name evidence="2" type="ORF">FRUB_06885</name>
</gene>